<dbReference type="PANTHER" id="PTHR30041:SF8">
    <property type="entry name" value="PROTEIN YFFB"/>
    <property type="match status" value="1"/>
</dbReference>
<dbReference type="OrthoDB" id="1120494at2"/>
<dbReference type="Gene3D" id="3.40.30.10">
    <property type="entry name" value="Glutaredoxin"/>
    <property type="match status" value="1"/>
</dbReference>
<dbReference type="InterPro" id="IPR006660">
    <property type="entry name" value="Arsenate_reductase-like"/>
</dbReference>
<protein>
    <submittedName>
        <fullName evidence="3">Arsenate reductase</fullName>
    </submittedName>
</protein>
<dbReference type="PANTHER" id="PTHR30041">
    <property type="entry name" value="ARSENATE REDUCTASE"/>
    <property type="match status" value="1"/>
</dbReference>
<dbReference type="InterPro" id="IPR036249">
    <property type="entry name" value="Thioredoxin-like_sf"/>
</dbReference>
<gene>
    <name evidence="3" type="ORF">SAMN05444483_12031</name>
</gene>
<dbReference type="RefSeq" id="WP_072881641.1">
    <property type="nucleotide sequence ID" value="NZ_FQVT01000020.1"/>
</dbReference>
<reference evidence="4" key="1">
    <citation type="submission" date="2016-11" db="EMBL/GenBank/DDBJ databases">
        <authorList>
            <person name="Varghese N."/>
            <person name="Submissions S."/>
        </authorList>
    </citation>
    <scope>NUCLEOTIDE SEQUENCE [LARGE SCALE GENOMIC DNA]</scope>
    <source>
        <strain evidence="4">DSM 24579</strain>
    </source>
</reference>
<comment type="similarity">
    <text evidence="1 2">Belongs to the ArsC family.</text>
</comment>
<dbReference type="EMBL" id="FQVT01000020">
    <property type="protein sequence ID" value="SHG65061.1"/>
    <property type="molecule type" value="Genomic_DNA"/>
</dbReference>
<dbReference type="STRING" id="1073325.SAMN05444483_12031"/>
<dbReference type="Pfam" id="PF03960">
    <property type="entry name" value="ArsC"/>
    <property type="match status" value="1"/>
</dbReference>
<accession>A0A1M5LJ43</accession>
<dbReference type="AlphaFoldDB" id="A0A1M5LJ43"/>
<organism evidence="3 4">
    <name type="scientific">Salegentibacter echinorum</name>
    <dbReference type="NCBI Taxonomy" id="1073325"/>
    <lineage>
        <taxon>Bacteria</taxon>
        <taxon>Pseudomonadati</taxon>
        <taxon>Bacteroidota</taxon>
        <taxon>Flavobacteriia</taxon>
        <taxon>Flavobacteriales</taxon>
        <taxon>Flavobacteriaceae</taxon>
        <taxon>Salegentibacter</taxon>
    </lineage>
</organism>
<evidence type="ECO:0000256" key="2">
    <source>
        <dbReference type="PROSITE-ProRule" id="PRU01282"/>
    </source>
</evidence>
<name>A0A1M5LJ43_SALEC</name>
<sequence>MKKIYHLSTCNTCQKIIKELELPGDFEFQDIKNEEITEDQLEEMQSLSGSHEALFSKRARLYKERGLKEQTLSENDYKALILEHYTFLKRPVIINGDKIFVGNSKKTVAAAKASIHG</sequence>
<dbReference type="PROSITE" id="PS51353">
    <property type="entry name" value="ARSC"/>
    <property type="match status" value="1"/>
</dbReference>
<keyword evidence="4" id="KW-1185">Reference proteome</keyword>
<evidence type="ECO:0000313" key="4">
    <source>
        <dbReference type="Proteomes" id="UP000183945"/>
    </source>
</evidence>
<evidence type="ECO:0000313" key="3">
    <source>
        <dbReference type="EMBL" id="SHG65061.1"/>
    </source>
</evidence>
<dbReference type="SUPFAM" id="SSF52833">
    <property type="entry name" value="Thioredoxin-like"/>
    <property type="match status" value="1"/>
</dbReference>
<proteinExistence type="inferred from homology"/>
<evidence type="ECO:0000256" key="1">
    <source>
        <dbReference type="ARBA" id="ARBA00007198"/>
    </source>
</evidence>
<dbReference type="Proteomes" id="UP000183945">
    <property type="component" value="Unassembled WGS sequence"/>
</dbReference>